<reference evidence="1 2" key="1">
    <citation type="submission" date="2015-01" db="EMBL/GenBank/DDBJ databases">
        <title>Genome of allotetraploid Gossypium barbadense reveals genomic plasticity and fiber elongation in cotton evolution.</title>
        <authorList>
            <person name="Chen X."/>
            <person name="Liu X."/>
            <person name="Zhao B."/>
            <person name="Zheng H."/>
            <person name="Hu Y."/>
            <person name="Lu G."/>
            <person name="Yang C."/>
            <person name="Chen J."/>
            <person name="Shan C."/>
            <person name="Zhang L."/>
            <person name="Zhou Y."/>
            <person name="Wang L."/>
            <person name="Guo W."/>
            <person name="Bai Y."/>
            <person name="Ruan J."/>
            <person name="Shangguan X."/>
            <person name="Mao Y."/>
            <person name="Jiang J."/>
            <person name="Zhu Y."/>
            <person name="Lei J."/>
            <person name="Kang H."/>
            <person name="Chen S."/>
            <person name="He X."/>
            <person name="Wang R."/>
            <person name="Wang Y."/>
            <person name="Chen J."/>
            <person name="Wang L."/>
            <person name="Yu S."/>
            <person name="Wang B."/>
            <person name="Wei J."/>
            <person name="Song S."/>
            <person name="Lu X."/>
            <person name="Gao Z."/>
            <person name="Gu W."/>
            <person name="Deng X."/>
            <person name="Ma D."/>
            <person name="Wang S."/>
            <person name="Liang W."/>
            <person name="Fang L."/>
            <person name="Cai C."/>
            <person name="Zhu X."/>
            <person name="Zhou B."/>
            <person name="Zhang Y."/>
            <person name="Chen Z."/>
            <person name="Xu S."/>
            <person name="Zhu R."/>
            <person name="Wang S."/>
            <person name="Zhang T."/>
            <person name="Zhao G."/>
        </authorList>
    </citation>
    <scope>NUCLEOTIDE SEQUENCE [LARGE SCALE GENOMIC DNA]</scope>
    <source>
        <strain evidence="2">cv. Xinhai21</strain>
        <tissue evidence="1">Leaf</tissue>
    </source>
</reference>
<dbReference type="AlphaFoldDB" id="A0A2P5Y6D7"/>
<name>A0A2P5Y6D7_GOSBA</name>
<evidence type="ECO:0000313" key="2">
    <source>
        <dbReference type="Proteomes" id="UP000239757"/>
    </source>
</evidence>
<organism evidence="1 2">
    <name type="scientific">Gossypium barbadense</name>
    <name type="common">Sea Island cotton</name>
    <name type="synonym">Hibiscus barbadensis</name>
    <dbReference type="NCBI Taxonomy" id="3634"/>
    <lineage>
        <taxon>Eukaryota</taxon>
        <taxon>Viridiplantae</taxon>
        <taxon>Streptophyta</taxon>
        <taxon>Embryophyta</taxon>
        <taxon>Tracheophyta</taxon>
        <taxon>Spermatophyta</taxon>
        <taxon>Magnoliopsida</taxon>
        <taxon>eudicotyledons</taxon>
        <taxon>Gunneridae</taxon>
        <taxon>Pentapetalae</taxon>
        <taxon>rosids</taxon>
        <taxon>malvids</taxon>
        <taxon>Malvales</taxon>
        <taxon>Malvaceae</taxon>
        <taxon>Malvoideae</taxon>
        <taxon>Gossypium</taxon>
    </lineage>
</organism>
<protein>
    <submittedName>
        <fullName evidence="1">Uncharacterized protein</fullName>
    </submittedName>
</protein>
<evidence type="ECO:0000313" key="1">
    <source>
        <dbReference type="EMBL" id="PPS11147.1"/>
    </source>
</evidence>
<dbReference type="Proteomes" id="UP000239757">
    <property type="component" value="Unassembled WGS sequence"/>
</dbReference>
<gene>
    <name evidence="1" type="ORF">GOBAR_AA09502</name>
</gene>
<sequence>MACRYLKDGGRADILERLGSIVEVGHDGLKMKRRAEFQCELEIRRLNDPKEEPLRRNGCLISVVEPEDDAAPFLFFEAGTTVFLPREDDIIPFALYPALSLIQMLLRSLTHSHLNLL</sequence>
<proteinExistence type="predicted"/>
<dbReference type="EMBL" id="KZ663631">
    <property type="protein sequence ID" value="PPS11147.1"/>
    <property type="molecule type" value="Genomic_DNA"/>
</dbReference>
<accession>A0A2P5Y6D7</accession>